<keyword evidence="1" id="KW-0175">Coiled coil</keyword>
<organism evidence="2 3">
    <name type="scientific">Peribacillus huizhouensis</name>
    <dbReference type="NCBI Taxonomy" id="1501239"/>
    <lineage>
        <taxon>Bacteria</taxon>
        <taxon>Bacillati</taxon>
        <taxon>Bacillota</taxon>
        <taxon>Bacilli</taxon>
        <taxon>Bacillales</taxon>
        <taxon>Bacillaceae</taxon>
        <taxon>Peribacillus</taxon>
    </lineage>
</organism>
<reference evidence="2 3" key="1">
    <citation type="submission" date="2020-08" db="EMBL/GenBank/DDBJ databases">
        <title>Genomic Encyclopedia of Type Strains, Phase IV (KMG-IV): sequencing the most valuable type-strain genomes for metagenomic binning, comparative biology and taxonomic classification.</title>
        <authorList>
            <person name="Goeker M."/>
        </authorList>
    </citation>
    <scope>NUCLEOTIDE SEQUENCE [LARGE SCALE GENOMIC DNA]</scope>
    <source>
        <strain evidence="2 3">DSM 105481</strain>
    </source>
</reference>
<keyword evidence="3" id="KW-1185">Reference proteome</keyword>
<accession>A0ABR6CTX9</accession>
<sequence length="123" mass="14531">MRTGHKIERLNKTPIEIVDLLKEQAFLVSAEDLVNNNYYNKKRLIEAVHQILNAYQSAFEKVLKVDEFEKILYSKEKEIDNLKEDVGFYKNKYKEMTVQSTTINGREEHGLKENVLDIGKYYQ</sequence>
<comment type="caution">
    <text evidence="2">The sequence shown here is derived from an EMBL/GenBank/DDBJ whole genome shotgun (WGS) entry which is preliminary data.</text>
</comment>
<evidence type="ECO:0000313" key="2">
    <source>
        <dbReference type="EMBL" id="MBA9028489.1"/>
    </source>
</evidence>
<dbReference type="RefSeq" id="WP_182503571.1">
    <property type="nucleotide sequence ID" value="NZ_JACJHX010000014.1"/>
</dbReference>
<evidence type="ECO:0000256" key="1">
    <source>
        <dbReference type="SAM" id="Coils"/>
    </source>
</evidence>
<proteinExistence type="predicted"/>
<feature type="coiled-coil region" evidence="1">
    <location>
        <begin position="65"/>
        <end position="99"/>
    </location>
</feature>
<name>A0ABR6CTX9_9BACI</name>
<gene>
    <name evidence="2" type="ORF">HNP81_003809</name>
</gene>
<protein>
    <submittedName>
        <fullName evidence="2">Uncharacterized protein</fullName>
    </submittedName>
</protein>
<evidence type="ECO:0000313" key="3">
    <source>
        <dbReference type="Proteomes" id="UP000626697"/>
    </source>
</evidence>
<dbReference type="Proteomes" id="UP000626697">
    <property type="component" value="Unassembled WGS sequence"/>
</dbReference>
<dbReference type="EMBL" id="JACJHX010000014">
    <property type="protein sequence ID" value="MBA9028489.1"/>
    <property type="molecule type" value="Genomic_DNA"/>
</dbReference>